<dbReference type="PROSITE" id="PS01186">
    <property type="entry name" value="EGF_2"/>
    <property type="match status" value="1"/>
</dbReference>
<dbReference type="RefSeq" id="XP_031552123.1">
    <property type="nucleotide sequence ID" value="XM_031696263.1"/>
</dbReference>
<dbReference type="SUPFAM" id="SSF57196">
    <property type="entry name" value="EGF/Laminin"/>
    <property type="match status" value="1"/>
</dbReference>
<dbReference type="Pfam" id="PF00008">
    <property type="entry name" value="EGF"/>
    <property type="match status" value="1"/>
</dbReference>
<organism evidence="10 11">
    <name type="scientific">Actinia tenebrosa</name>
    <name type="common">Australian red waratah sea anemone</name>
    <dbReference type="NCBI Taxonomy" id="6105"/>
    <lineage>
        <taxon>Eukaryota</taxon>
        <taxon>Metazoa</taxon>
        <taxon>Cnidaria</taxon>
        <taxon>Anthozoa</taxon>
        <taxon>Hexacorallia</taxon>
        <taxon>Actiniaria</taxon>
        <taxon>Actiniidae</taxon>
        <taxon>Actinia</taxon>
    </lineage>
</organism>
<dbReference type="GeneID" id="116289364"/>
<dbReference type="KEGG" id="aten:116289364"/>
<dbReference type="PROSITE" id="PS50026">
    <property type="entry name" value="EGF_3"/>
    <property type="match status" value="1"/>
</dbReference>
<dbReference type="Proteomes" id="UP000515163">
    <property type="component" value="Unplaced"/>
</dbReference>
<evidence type="ECO:0000256" key="1">
    <source>
        <dbReference type="ARBA" id="ARBA00006373"/>
    </source>
</evidence>
<keyword evidence="2 7" id="KW-0245">EGF-like domain</keyword>
<dbReference type="PROSITE" id="PS00022">
    <property type="entry name" value="EGF_1"/>
    <property type="match status" value="1"/>
</dbReference>
<feature type="disulfide bond" evidence="7">
    <location>
        <begin position="20"/>
        <end position="37"/>
    </location>
</feature>
<keyword evidence="5 7" id="KW-1015">Disulfide bond</keyword>
<evidence type="ECO:0000256" key="8">
    <source>
        <dbReference type="SAM" id="MobiDB-lite"/>
    </source>
</evidence>
<reference evidence="11" key="1">
    <citation type="submission" date="2025-08" db="UniProtKB">
        <authorList>
            <consortium name="RefSeq"/>
        </authorList>
    </citation>
    <scope>IDENTIFICATION</scope>
    <source>
        <tissue evidence="11">Tentacle</tissue>
    </source>
</reference>
<sequence>MRKANSKSLMLVTACSPNPCQNGADCIADDRGHKYICNCTKGFTGINCKRAGCILFDFEDGLTGWTRTGTAFNNQPTYGDNSLVRNSSQTANLKGDWYIGTYENRPSPSHPAGAKQGNRPTGTMTSHKFVIQAPSLTFLIGGGSNSSYEWVELQIGVALVAKASSLDDTNSMKPKTFDVTRYLGQVAQLRIVDVGTKEWGYINVDHFHICTN</sequence>
<dbReference type="FunFam" id="2.10.25.10:FF:000255">
    <property type="entry name" value="Sushi, nidogen and EGF-like domains 1"/>
    <property type="match status" value="1"/>
</dbReference>
<dbReference type="OrthoDB" id="5950059at2759"/>
<evidence type="ECO:0000256" key="3">
    <source>
        <dbReference type="ARBA" id="ARBA00022729"/>
    </source>
</evidence>
<comment type="caution">
    <text evidence="7">Lacks conserved residue(s) required for the propagation of feature annotation.</text>
</comment>
<dbReference type="CDD" id="cd00054">
    <property type="entry name" value="EGF_CA"/>
    <property type="match status" value="1"/>
</dbReference>
<dbReference type="SMART" id="SM00181">
    <property type="entry name" value="EGF"/>
    <property type="match status" value="1"/>
</dbReference>
<evidence type="ECO:0000256" key="6">
    <source>
        <dbReference type="ARBA" id="ARBA00023180"/>
    </source>
</evidence>
<evidence type="ECO:0000256" key="5">
    <source>
        <dbReference type="ARBA" id="ARBA00023157"/>
    </source>
</evidence>
<comment type="similarity">
    <text evidence="1">Belongs to the EGF domain peptide family.</text>
</comment>
<evidence type="ECO:0000313" key="10">
    <source>
        <dbReference type="Proteomes" id="UP000515163"/>
    </source>
</evidence>
<gene>
    <name evidence="11" type="primary">LOC116289364</name>
</gene>
<evidence type="ECO:0000256" key="7">
    <source>
        <dbReference type="PROSITE-ProRule" id="PRU00076"/>
    </source>
</evidence>
<protein>
    <submittedName>
        <fullName evidence="11">Uncharacterized protein LOC116289364</fullName>
    </submittedName>
</protein>
<evidence type="ECO:0000256" key="2">
    <source>
        <dbReference type="ARBA" id="ARBA00022536"/>
    </source>
</evidence>
<dbReference type="Gene3D" id="2.10.25.10">
    <property type="entry name" value="Laminin"/>
    <property type="match status" value="1"/>
</dbReference>
<keyword evidence="4" id="KW-0677">Repeat</keyword>
<keyword evidence="3" id="KW-0732">Signal</keyword>
<evidence type="ECO:0000256" key="4">
    <source>
        <dbReference type="ARBA" id="ARBA00022737"/>
    </source>
</evidence>
<dbReference type="InterPro" id="IPR000742">
    <property type="entry name" value="EGF"/>
</dbReference>
<feature type="domain" description="EGF-like" evidence="9">
    <location>
        <begin position="11"/>
        <end position="49"/>
    </location>
</feature>
<keyword evidence="10" id="KW-1185">Reference proteome</keyword>
<dbReference type="AlphaFoldDB" id="A0A6P8HAE6"/>
<proteinExistence type="inferred from homology"/>
<evidence type="ECO:0000313" key="11">
    <source>
        <dbReference type="RefSeq" id="XP_031552123.1"/>
    </source>
</evidence>
<accession>A0A6P8HAE6</accession>
<name>A0A6P8HAE6_ACTTE</name>
<evidence type="ECO:0000259" key="9">
    <source>
        <dbReference type="PROSITE" id="PS50026"/>
    </source>
</evidence>
<dbReference type="InParanoid" id="A0A6P8HAE6"/>
<keyword evidence="6" id="KW-0325">Glycoprotein</keyword>
<feature type="disulfide bond" evidence="7">
    <location>
        <begin position="39"/>
        <end position="48"/>
    </location>
</feature>
<feature type="region of interest" description="Disordered" evidence="8">
    <location>
        <begin position="104"/>
        <end position="123"/>
    </location>
</feature>